<dbReference type="Gene3D" id="2.10.150.10">
    <property type="entry name" value="Urease, beta subunit"/>
    <property type="match status" value="1"/>
</dbReference>
<dbReference type="GO" id="GO:0016151">
    <property type="term" value="F:nickel cation binding"/>
    <property type="evidence" value="ECO:0007669"/>
    <property type="project" value="InterPro"/>
</dbReference>
<dbReference type="EMBL" id="JBBNAE010000002">
    <property type="protein sequence ID" value="KAK9145782.1"/>
    <property type="molecule type" value="Genomic_DNA"/>
</dbReference>
<name>A0AAP0K4L5_9MAGN</name>
<dbReference type="GO" id="GO:0043419">
    <property type="term" value="P:urea catabolic process"/>
    <property type="evidence" value="ECO:0007669"/>
    <property type="project" value="InterPro"/>
</dbReference>
<dbReference type="AlphaFoldDB" id="A0AAP0K4L5"/>
<keyword evidence="3" id="KW-1185">Reference proteome</keyword>
<proteinExistence type="predicted"/>
<protein>
    <submittedName>
        <fullName evidence="2">Uncharacterized protein</fullName>
    </submittedName>
</protein>
<evidence type="ECO:0000256" key="1">
    <source>
        <dbReference type="ARBA" id="ARBA00022801"/>
    </source>
</evidence>
<dbReference type="GO" id="GO:0016787">
    <property type="term" value="F:hydrolase activity"/>
    <property type="evidence" value="ECO:0007669"/>
    <property type="project" value="UniProtKB-KW"/>
</dbReference>
<dbReference type="Proteomes" id="UP001417504">
    <property type="component" value="Unassembled WGS sequence"/>
</dbReference>
<dbReference type="SUPFAM" id="SSF51278">
    <property type="entry name" value="Urease, beta-subunit"/>
    <property type="match status" value="1"/>
</dbReference>
<accession>A0AAP0K4L5</accession>
<comment type="caution">
    <text evidence="2">The sequence shown here is derived from an EMBL/GenBank/DDBJ whole genome shotgun (WGS) entry which is preliminary data.</text>
</comment>
<evidence type="ECO:0000313" key="3">
    <source>
        <dbReference type="Proteomes" id="UP001417504"/>
    </source>
</evidence>
<dbReference type="PANTHER" id="PTHR33569:SF1">
    <property type="entry name" value="UREASE"/>
    <property type="match status" value="1"/>
</dbReference>
<dbReference type="InterPro" id="IPR050069">
    <property type="entry name" value="Urease_subunit"/>
</dbReference>
<dbReference type="InterPro" id="IPR036461">
    <property type="entry name" value="Urease_betasu_sf"/>
</dbReference>
<reference evidence="2 3" key="1">
    <citation type="submission" date="2024-01" db="EMBL/GenBank/DDBJ databases">
        <title>Genome assemblies of Stephania.</title>
        <authorList>
            <person name="Yang L."/>
        </authorList>
    </citation>
    <scope>NUCLEOTIDE SEQUENCE [LARGE SCALE GENOMIC DNA]</scope>
    <source>
        <strain evidence="2">QJT</strain>
        <tissue evidence="2">Leaf</tissue>
    </source>
</reference>
<sequence length="140" mass="15596">MSCLLPSPSLPKPSSPLTLHQCHYWSSHPLSSRVEGNFPNGAKLITVHSAIASDEGKSELVLLGFVLPVPSQDNFPKREEHIVPSKIIYEKEDIVLNSRMRTVTIYVVNSGDQPIQEIKQIKLEIGSCLWQTDGEIDFSN</sequence>
<dbReference type="Gene3D" id="3.30.280.10">
    <property type="entry name" value="Urease, gamma-like subunit"/>
    <property type="match status" value="1"/>
</dbReference>
<evidence type="ECO:0000313" key="2">
    <source>
        <dbReference type="EMBL" id="KAK9145782.1"/>
    </source>
</evidence>
<dbReference type="InterPro" id="IPR036463">
    <property type="entry name" value="Urease_gamma_sf"/>
</dbReference>
<dbReference type="PANTHER" id="PTHR33569">
    <property type="entry name" value="UREASE"/>
    <property type="match status" value="1"/>
</dbReference>
<gene>
    <name evidence="2" type="ORF">Sjap_005685</name>
</gene>
<keyword evidence="1" id="KW-0378">Hydrolase</keyword>
<organism evidence="2 3">
    <name type="scientific">Stephania japonica</name>
    <dbReference type="NCBI Taxonomy" id="461633"/>
    <lineage>
        <taxon>Eukaryota</taxon>
        <taxon>Viridiplantae</taxon>
        <taxon>Streptophyta</taxon>
        <taxon>Embryophyta</taxon>
        <taxon>Tracheophyta</taxon>
        <taxon>Spermatophyta</taxon>
        <taxon>Magnoliopsida</taxon>
        <taxon>Ranunculales</taxon>
        <taxon>Menispermaceae</taxon>
        <taxon>Menispermoideae</taxon>
        <taxon>Cissampelideae</taxon>
        <taxon>Stephania</taxon>
    </lineage>
</organism>